<dbReference type="OMA" id="RFNFIGN"/>
<feature type="binding site" evidence="10">
    <location>
        <begin position="169"/>
        <end position="172"/>
    </location>
    <ligand>
        <name>NADP(+)</name>
        <dbReference type="ChEBI" id="CHEBI:58349"/>
    </ligand>
</feature>
<accession>A0A1V2LE40</accession>
<keyword evidence="8" id="KW-0496">Mitochondrion</keyword>
<evidence type="ECO:0000259" key="11">
    <source>
        <dbReference type="Pfam" id="PF07992"/>
    </source>
</evidence>
<keyword evidence="4 8" id="KW-0274">FAD</keyword>
<dbReference type="InterPro" id="IPR055275">
    <property type="entry name" value="Ferredox_Rdtase"/>
</dbReference>
<comment type="catalytic activity">
    <reaction evidence="7 8">
        <text>2 reduced [adrenodoxin] + NADP(+) + H(+) = 2 oxidized [adrenodoxin] + NADPH</text>
        <dbReference type="Rhea" id="RHEA:42312"/>
        <dbReference type="Rhea" id="RHEA-COMP:9998"/>
        <dbReference type="Rhea" id="RHEA-COMP:9999"/>
        <dbReference type="ChEBI" id="CHEBI:15378"/>
        <dbReference type="ChEBI" id="CHEBI:33737"/>
        <dbReference type="ChEBI" id="CHEBI:33738"/>
        <dbReference type="ChEBI" id="CHEBI:57783"/>
        <dbReference type="ChEBI" id="CHEBI:58349"/>
        <dbReference type="EC" id="1.18.1.6"/>
    </reaction>
</comment>
<name>A0A1V2LE40_CYBFA</name>
<evidence type="ECO:0000256" key="9">
    <source>
        <dbReference type="PIRSR" id="PIRSR000362-1"/>
    </source>
</evidence>
<comment type="similarity">
    <text evidence="2 8">Belongs to the ferredoxin--NADP reductase type 1 family.</text>
</comment>
<feature type="binding site" evidence="9">
    <location>
        <position position="97"/>
    </location>
    <ligand>
        <name>FAD</name>
        <dbReference type="ChEBI" id="CHEBI:57692"/>
    </ligand>
</feature>
<sequence>MLRTLRPRVAIVSPTLHRLQSTLNVAIVGSGPSGFYTAHDLLKRPNVKVTIFDKLPTPFGLSRYGVAPDHLEVKNCEDTFTEAASSDRFAFRGNVEVGKDVTLQELHERFNSVVLAYGCDRGNRLGIEGEDLPGVINAHEFVGWYNGNPDTETVRPPLEDVEKLVIIGNGNVAMDIARLLLMPAEEVEKSDIAEHAIRVLKKSKVNDIKIVARRGFLESAFATKEIRELLQLEKYGVKFQGIDHEVIELLIPIKNKLERVQKRKLETLLDYMKPDEERRGKKKFQIPDKYTKSWKLEYLLSPTKVTPNPTNPKLVSEITFQQNVLYHEDPESPAKVEAVPNQFKTFKADLVVTSLGFKGRAIPGLDKLGIKFDARKGTIASRDSRVLNEAGVEVPGIYAAGWIKNSKRGPILTTFVDSDAVAQSVIADFENGVTSGDKVGVEGLEIEGATDWKDWENLNKFELEFGKLHDKARWKVPEVTKMLEIIRDGSGSKEDKITKFKEWLESYQ</sequence>
<evidence type="ECO:0000256" key="7">
    <source>
        <dbReference type="ARBA" id="ARBA00048933"/>
    </source>
</evidence>
<dbReference type="STRING" id="36022.A0A1V2LE40"/>
<keyword evidence="5 8" id="KW-0521">NADP</keyword>
<gene>
    <name evidence="12" type="ORF">BON22_0411</name>
</gene>
<dbReference type="VEuPathDB" id="FungiDB:BON22_0411"/>
<dbReference type="Gene3D" id="3.50.50.60">
    <property type="entry name" value="FAD/NAD(P)-binding domain"/>
    <property type="match status" value="1"/>
</dbReference>
<keyword evidence="13" id="KW-1185">Reference proteome</keyword>
<dbReference type="SUPFAM" id="SSF51971">
    <property type="entry name" value="Nucleotide-binding domain"/>
    <property type="match status" value="1"/>
</dbReference>
<evidence type="ECO:0000256" key="8">
    <source>
        <dbReference type="PIRNR" id="PIRNR000362"/>
    </source>
</evidence>
<protein>
    <recommendedName>
        <fullName evidence="8">NADPH:adrenodoxin oxidoreductase, mitochondrial</fullName>
        <ecNumber evidence="8">1.18.1.6</ecNumber>
    </recommendedName>
</protein>
<evidence type="ECO:0000256" key="2">
    <source>
        <dbReference type="ARBA" id="ARBA00008312"/>
    </source>
</evidence>
<evidence type="ECO:0000256" key="1">
    <source>
        <dbReference type="ARBA" id="ARBA00001974"/>
    </source>
</evidence>
<dbReference type="GO" id="GO:0005739">
    <property type="term" value="C:mitochondrion"/>
    <property type="evidence" value="ECO:0007669"/>
    <property type="project" value="UniProtKB-SubCell"/>
</dbReference>
<dbReference type="InterPro" id="IPR021163">
    <property type="entry name" value="Ferredox_Rdtase_adrenod"/>
</dbReference>
<evidence type="ECO:0000256" key="10">
    <source>
        <dbReference type="PIRSR" id="PIRSR000362-2"/>
    </source>
</evidence>
<evidence type="ECO:0000313" key="12">
    <source>
        <dbReference type="EMBL" id="ONH70100.1"/>
    </source>
</evidence>
<dbReference type="PIRSF" id="PIRSF000362">
    <property type="entry name" value="FNR"/>
    <property type="match status" value="1"/>
</dbReference>
<feature type="binding site" evidence="9">
    <location>
        <begin position="409"/>
        <end position="411"/>
    </location>
    <ligand>
        <name>FAD</name>
        <dbReference type="ChEBI" id="CHEBI:57692"/>
    </ligand>
</feature>
<evidence type="ECO:0000256" key="5">
    <source>
        <dbReference type="ARBA" id="ARBA00022857"/>
    </source>
</evidence>
<feature type="binding site" evidence="9">
    <location>
        <position position="61"/>
    </location>
    <ligand>
        <name>FAD</name>
        <dbReference type="ChEBI" id="CHEBI:57692"/>
    </ligand>
</feature>
<dbReference type="Pfam" id="PF07992">
    <property type="entry name" value="Pyr_redox_2"/>
    <property type="match status" value="1"/>
</dbReference>
<dbReference type="AlphaFoldDB" id="A0A1V2LE40"/>
<feature type="binding site" evidence="10">
    <location>
        <position position="409"/>
    </location>
    <ligand>
        <name>NADP(+)</name>
        <dbReference type="ChEBI" id="CHEBI:58349"/>
    </ligand>
</feature>
<dbReference type="InterPro" id="IPR023753">
    <property type="entry name" value="FAD/NAD-binding_dom"/>
</dbReference>
<dbReference type="PANTHER" id="PTHR48467:SF1">
    <property type="entry name" value="GLUTAMATE SYNTHASE 1 [NADH], CHLOROPLASTIC-LIKE"/>
    <property type="match status" value="1"/>
</dbReference>
<feature type="binding site" evidence="10">
    <location>
        <position position="225"/>
    </location>
    <ligand>
        <name>NADP(+)</name>
        <dbReference type="ChEBI" id="CHEBI:58349"/>
    </ligand>
</feature>
<keyword evidence="3 8" id="KW-0285">Flavoprotein</keyword>
<dbReference type="PRINTS" id="PR00419">
    <property type="entry name" value="ADXRDTASE"/>
</dbReference>
<comment type="cofactor">
    <cofactor evidence="1 8 9">
        <name>FAD</name>
        <dbReference type="ChEBI" id="CHEBI:57692"/>
    </cofactor>
</comment>
<proteinExistence type="inferred from homology"/>
<dbReference type="EMBL" id="MPUK01000001">
    <property type="protein sequence ID" value="ONH70100.1"/>
    <property type="molecule type" value="Genomic_DNA"/>
</dbReference>
<feature type="domain" description="FAD/NAD(P)-binding" evidence="11">
    <location>
        <begin position="24"/>
        <end position="230"/>
    </location>
</feature>
<comment type="caution">
    <text evidence="12">The sequence shown here is derived from an EMBL/GenBank/DDBJ whole genome shotgun (WGS) entry which is preliminary data.</text>
</comment>
<keyword evidence="6 8" id="KW-0560">Oxidoreductase</keyword>
<dbReference type="InterPro" id="IPR036188">
    <property type="entry name" value="FAD/NAD-bd_sf"/>
</dbReference>
<dbReference type="PANTHER" id="PTHR48467">
    <property type="entry name" value="GLUTAMATE SYNTHASE 1 [NADH], CHLOROPLASTIC-LIKE"/>
    <property type="match status" value="1"/>
</dbReference>
<reference evidence="13" key="1">
    <citation type="journal article" date="2017" name="Genome Announc.">
        <title>Genome sequences of Cyberlindnera fabianii 65, Pichia kudriavzevii 129, and Saccharomyces cerevisiae 131 isolated from fermented masau fruits in Zimbabwe.</title>
        <authorList>
            <person name="van Rijswijck I.M.H."/>
            <person name="Derks M.F.L."/>
            <person name="Abee T."/>
            <person name="de Ridder D."/>
            <person name="Smid E.J."/>
        </authorList>
    </citation>
    <scope>NUCLEOTIDE SEQUENCE [LARGE SCALE GENOMIC DNA]</scope>
    <source>
        <strain evidence="13">65</strain>
    </source>
</reference>
<dbReference type="Proteomes" id="UP000189513">
    <property type="component" value="Unassembled WGS sequence"/>
</dbReference>
<evidence type="ECO:0000313" key="13">
    <source>
        <dbReference type="Proteomes" id="UP000189513"/>
    </source>
</evidence>
<feature type="binding site" evidence="9">
    <location>
        <position position="33"/>
    </location>
    <ligand>
        <name>FAD</name>
        <dbReference type="ChEBI" id="CHEBI:57692"/>
    </ligand>
</feature>
<evidence type="ECO:0000256" key="3">
    <source>
        <dbReference type="ARBA" id="ARBA00022630"/>
    </source>
</evidence>
<dbReference type="GO" id="GO:0016491">
    <property type="term" value="F:oxidoreductase activity"/>
    <property type="evidence" value="ECO:0007669"/>
    <property type="project" value="UniProtKB-KW"/>
</dbReference>
<dbReference type="EC" id="1.18.1.6" evidence="8"/>
<feature type="binding site" evidence="10">
    <location>
        <begin position="213"/>
        <end position="214"/>
    </location>
    <ligand>
        <name>NADP(+)</name>
        <dbReference type="ChEBI" id="CHEBI:58349"/>
    </ligand>
</feature>
<comment type="subcellular location">
    <subcellularLocation>
        <location evidence="8">Mitochondrion</location>
    </subcellularLocation>
</comment>
<evidence type="ECO:0000256" key="4">
    <source>
        <dbReference type="ARBA" id="ARBA00022827"/>
    </source>
</evidence>
<organism evidence="12 13">
    <name type="scientific">Cyberlindnera fabianii</name>
    <name type="common">Yeast</name>
    <name type="synonym">Hansenula fabianii</name>
    <dbReference type="NCBI Taxonomy" id="36022"/>
    <lineage>
        <taxon>Eukaryota</taxon>
        <taxon>Fungi</taxon>
        <taxon>Dikarya</taxon>
        <taxon>Ascomycota</taxon>
        <taxon>Saccharomycotina</taxon>
        <taxon>Saccharomycetes</taxon>
        <taxon>Phaffomycetales</taxon>
        <taxon>Phaffomycetaceae</taxon>
        <taxon>Cyberlindnera</taxon>
    </lineage>
</organism>
<feature type="binding site" evidence="9">
    <location>
        <position position="402"/>
    </location>
    <ligand>
        <name>FAD</name>
        <dbReference type="ChEBI" id="CHEBI:57692"/>
    </ligand>
</feature>
<dbReference type="Gene3D" id="3.40.50.720">
    <property type="entry name" value="NAD(P)-binding Rossmann-like Domain"/>
    <property type="match status" value="1"/>
</dbReference>
<evidence type="ECO:0000256" key="6">
    <source>
        <dbReference type="ARBA" id="ARBA00023002"/>
    </source>
</evidence>